<sequence length="126" mass="14023">MPQEAGPAAPADPREEPSAANVPERAMAWVGMGPEQQQEQLQQQGKMHEQPTGKVRKRIRQGIPVVRRMVGRLAPAPVDILGILGRNQVERSREVRMLAELPVGQTVPAVQTDQTEILARPRRRSR</sequence>
<protein>
    <submittedName>
        <fullName evidence="2">(northern house mosquito) hypothetical protein</fullName>
    </submittedName>
</protein>
<evidence type="ECO:0000313" key="2">
    <source>
        <dbReference type="EMBL" id="CAG6539046.1"/>
    </source>
</evidence>
<feature type="region of interest" description="Disordered" evidence="1">
    <location>
        <begin position="1"/>
        <end position="56"/>
    </location>
</feature>
<name>A0A8D8MS53_CULPI</name>
<accession>A0A8D8MS53</accession>
<dbReference type="EMBL" id="HBUE01326393">
    <property type="protein sequence ID" value="CAG6591065.1"/>
    <property type="molecule type" value="Transcribed_RNA"/>
</dbReference>
<proteinExistence type="predicted"/>
<dbReference type="AlphaFoldDB" id="A0A8D8MS53"/>
<organism evidence="2">
    <name type="scientific">Culex pipiens</name>
    <name type="common">House mosquito</name>
    <dbReference type="NCBI Taxonomy" id="7175"/>
    <lineage>
        <taxon>Eukaryota</taxon>
        <taxon>Metazoa</taxon>
        <taxon>Ecdysozoa</taxon>
        <taxon>Arthropoda</taxon>
        <taxon>Hexapoda</taxon>
        <taxon>Insecta</taxon>
        <taxon>Pterygota</taxon>
        <taxon>Neoptera</taxon>
        <taxon>Endopterygota</taxon>
        <taxon>Diptera</taxon>
        <taxon>Nematocera</taxon>
        <taxon>Culicoidea</taxon>
        <taxon>Culicidae</taxon>
        <taxon>Culicinae</taxon>
        <taxon>Culicini</taxon>
        <taxon>Culex</taxon>
        <taxon>Culex</taxon>
    </lineage>
</organism>
<reference evidence="2" key="1">
    <citation type="submission" date="2021-05" db="EMBL/GenBank/DDBJ databases">
        <authorList>
            <person name="Alioto T."/>
            <person name="Alioto T."/>
            <person name="Gomez Garrido J."/>
        </authorList>
    </citation>
    <scope>NUCLEOTIDE SEQUENCE</scope>
</reference>
<evidence type="ECO:0000256" key="1">
    <source>
        <dbReference type="SAM" id="MobiDB-lite"/>
    </source>
</evidence>
<dbReference type="EMBL" id="HBUE01219814">
    <property type="protein sequence ID" value="CAG6539046.1"/>
    <property type="molecule type" value="Transcribed_RNA"/>
</dbReference>
<dbReference type="EMBL" id="HBUE01141386">
    <property type="protein sequence ID" value="CAG6500920.1"/>
    <property type="molecule type" value="Transcribed_RNA"/>
</dbReference>
<feature type="compositionally biased region" description="Low complexity" evidence="1">
    <location>
        <begin position="35"/>
        <end position="44"/>
    </location>
</feature>